<reference evidence="1 2" key="1">
    <citation type="submission" date="2024-04" db="EMBL/GenBank/DDBJ databases">
        <authorList>
            <person name="Rising A."/>
            <person name="Reimegard J."/>
            <person name="Sonavane S."/>
            <person name="Akerstrom W."/>
            <person name="Nylinder S."/>
            <person name="Hedman E."/>
            <person name="Kallberg Y."/>
        </authorList>
    </citation>
    <scope>NUCLEOTIDE SEQUENCE [LARGE SCALE GENOMIC DNA]</scope>
</reference>
<organism evidence="1 2">
    <name type="scientific">Larinioides sclopetarius</name>
    <dbReference type="NCBI Taxonomy" id="280406"/>
    <lineage>
        <taxon>Eukaryota</taxon>
        <taxon>Metazoa</taxon>
        <taxon>Ecdysozoa</taxon>
        <taxon>Arthropoda</taxon>
        <taxon>Chelicerata</taxon>
        <taxon>Arachnida</taxon>
        <taxon>Araneae</taxon>
        <taxon>Araneomorphae</taxon>
        <taxon>Entelegynae</taxon>
        <taxon>Araneoidea</taxon>
        <taxon>Araneidae</taxon>
        <taxon>Larinioides</taxon>
    </lineage>
</organism>
<dbReference type="Proteomes" id="UP001497382">
    <property type="component" value="Unassembled WGS sequence"/>
</dbReference>
<protein>
    <submittedName>
        <fullName evidence="1">Uncharacterized protein</fullName>
    </submittedName>
</protein>
<gene>
    <name evidence="1" type="ORF">LARSCL_LOCUS20576</name>
</gene>
<evidence type="ECO:0000313" key="2">
    <source>
        <dbReference type="Proteomes" id="UP001497382"/>
    </source>
</evidence>
<accession>A0AAV2BRC6</accession>
<comment type="caution">
    <text evidence="1">The sequence shown here is derived from an EMBL/GenBank/DDBJ whole genome shotgun (WGS) entry which is preliminary data.</text>
</comment>
<sequence length="97" mass="10853">MEIDIYFSIRSFKKEQSRETENMVCVSVRITYATGATAAHDVAEMSRLFMTSGRYIIGVVVRANANCSLYTTNGMLSFIVMCVACHRHESRCVTGLT</sequence>
<proteinExistence type="predicted"/>
<dbReference type="AlphaFoldDB" id="A0AAV2BRC6"/>
<dbReference type="EMBL" id="CAXIEN010000445">
    <property type="protein sequence ID" value="CAL1297903.1"/>
    <property type="molecule type" value="Genomic_DNA"/>
</dbReference>
<name>A0AAV2BRC6_9ARAC</name>
<keyword evidence="2" id="KW-1185">Reference proteome</keyword>
<evidence type="ECO:0000313" key="1">
    <source>
        <dbReference type="EMBL" id="CAL1297903.1"/>
    </source>
</evidence>